<feature type="domain" description="CCHC-type" evidence="2">
    <location>
        <begin position="36"/>
        <end position="50"/>
    </location>
</feature>
<dbReference type="PROSITE" id="PS50158">
    <property type="entry name" value="ZF_CCHC"/>
    <property type="match status" value="1"/>
</dbReference>
<keyword evidence="4" id="KW-1185">Reference proteome</keyword>
<evidence type="ECO:0000256" key="1">
    <source>
        <dbReference type="PROSITE-ProRule" id="PRU00047"/>
    </source>
</evidence>
<comment type="caution">
    <text evidence="3">The sequence shown here is derived from an EMBL/GenBank/DDBJ whole genome shotgun (WGS) entry which is preliminary data.</text>
</comment>
<dbReference type="SMART" id="SM00343">
    <property type="entry name" value="ZnF_C2HC"/>
    <property type="match status" value="1"/>
</dbReference>
<dbReference type="InterPro" id="IPR036875">
    <property type="entry name" value="Znf_CCHC_sf"/>
</dbReference>
<accession>A0A392R590</accession>
<dbReference type="Gene3D" id="4.10.60.10">
    <property type="entry name" value="Zinc finger, CCHC-type"/>
    <property type="match status" value="1"/>
</dbReference>
<dbReference type="Pfam" id="PF00098">
    <property type="entry name" value="zf-CCHC"/>
    <property type="match status" value="1"/>
</dbReference>
<evidence type="ECO:0000259" key="2">
    <source>
        <dbReference type="PROSITE" id="PS50158"/>
    </source>
</evidence>
<sequence length="54" mass="5482">VLQYNHHINGGYERGGYGGGCHYSHGGGGYGGGGSCYGCGESGHFARDCPTSAR</sequence>
<organism evidence="3 4">
    <name type="scientific">Trifolium medium</name>
    <dbReference type="NCBI Taxonomy" id="97028"/>
    <lineage>
        <taxon>Eukaryota</taxon>
        <taxon>Viridiplantae</taxon>
        <taxon>Streptophyta</taxon>
        <taxon>Embryophyta</taxon>
        <taxon>Tracheophyta</taxon>
        <taxon>Spermatophyta</taxon>
        <taxon>Magnoliopsida</taxon>
        <taxon>eudicotyledons</taxon>
        <taxon>Gunneridae</taxon>
        <taxon>Pentapetalae</taxon>
        <taxon>rosids</taxon>
        <taxon>fabids</taxon>
        <taxon>Fabales</taxon>
        <taxon>Fabaceae</taxon>
        <taxon>Papilionoideae</taxon>
        <taxon>50 kb inversion clade</taxon>
        <taxon>NPAAA clade</taxon>
        <taxon>Hologalegina</taxon>
        <taxon>IRL clade</taxon>
        <taxon>Trifolieae</taxon>
        <taxon>Trifolium</taxon>
    </lineage>
</organism>
<keyword evidence="1" id="KW-0863">Zinc-finger</keyword>
<reference evidence="3 4" key="1">
    <citation type="journal article" date="2018" name="Front. Plant Sci.">
        <title>Red Clover (Trifolium pratense) and Zigzag Clover (T. medium) - A Picture of Genomic Similarities and Differences.</title>
        <authorList>
            <person name="Dluhosova J."/>
            <person name="Istvanek J."/>
            <person name="Nedelnik J."/>
            <person name="Repkova J."/>
        </authorList>
    </citation>
    <scope>NUCLEOTIDE SEQUENCE [LARGE SCALE GENOMIC DNA]</scope>
    <source>
        <strain evidence="4">cv. 10/8</strain>
        <tissue evidence="3">Leaf</tissue>
    </source>
</reference>
<dbReference type="SUPFAM" id="SSF57756">
    <property type="entry name" value="Retrovirus zinc finger-like domains"/>
    <property type="match status" value="1"/>
</dbReference>
<evidence type="ECO:0000313" key="3">
    <source>
        <dbReference type="EMBL" id="MCI31272.1"/>
    </source>
</evidence>
<protein>
    <recommendedName>
        <fullName evidence="2">CCHC-type domain-containing protein</fullName>
    </recommendedName>
</protein>
<dbReference type="GO" id="GO:0008270">
    <property type="term" value="F:zinc ion binding"/>
    <property type="evidence" value="ECO:0007669"/>
    <property type="project" value="UniProtKB-KW"/>
</dbReference>
<keyword evidence="1" id="KW-0862">Zinc</keyword>
<dbReference type="InterPro" id="IPR001878">
    <property type="entry name" value="Znf_CCHC"/>
</dbReference>
<proteinExistence type="predicted"/>
<keyword evidence="1" id="KW-0479">Metal-binding</keyword>
<evidence type="ECO:0000313" key="4">
    <source>
        <dbReference type="Proteomes" id="UP000265520"/>
    </source>
</evidence>
<dbReference type="AlphaFoldDB" id="A0A392R590"/>
<feature type="non-terminal residue" evidence="3">
    <location>
        <position position="1"/>
    </location>
</feature>
<dbReference type="GO" id="GO:0003676">
    <property type="term" value="F:nucleic acid binding"/>
    <property type="evidence" value="ECO:0007669"/>
    <property type="project" value="InterPro"/>
</dbReference>
<dbReference type="EMBL" id="LXQA010185927">
    <property type="protein sequence ID" value="MCI31272.1"/>
    <property type="molecule type" value="Genomic_DNA"/>
</dbReference>
<name>A0A392R590_9FABA</name>
<dbReference type="Proteomes" id="UP000265520">
    <property type="component" value="Unassembled WGS sequence"/>
</dbReference>